<dbReference type="RefSeq" id="WP_106152776.1">
    <property type="nucleotide sequence ID" value="NZ_PVTS01000006.1"/>
</dbReference>
<sequence>MFTSGEKPGKGTYKCQKCGKEISLDNDSQELPVCPVCGHEKWNKIG</sequence>
<organism evidence="1 2">
    <name type="scientific">Marinilabilia salmonicolor</name>
    <dbReference type="NCBI Taxonomy" id="989"/>
    <lineage>
        <taxon>Bacteria</taxon>
        <taxon>Pseudomonadati</taxon>
        <taxon>Bacteroidota</taxon>
        <taxon>Bacteroidia</taxon>
        <taxon>Marinilabiliales</taxon>
        <taxon>Marinilabiliaceae</taxon>
        <taxon>Marinilabilia</taxon>
    </lineage>
</organism>
<evidence type="ECO:0000313" key="2">
    <source>
        <dbReference type="Proteomes" id="UP000252733"/>
    </source>
</evidence>
<protein>
    <submittedName>
        <fullName evidence="1">Zinc ribbon family protein</fullName>
    </submittedName>
</protein>
<dbReference type="EMBL" id="QPIZ01000004">
    <property type="protein sequence ID" value="RCW38381.1"/>
    <property type="molecule type" value="Genomic_DNA"/>
</dbReference>
<dbReference type="AlphaFoldDB" id="A0A2T0XMU6"/>
<accession>A0A2T0XMU6</accession>
<dbReference type="InterPro" id="IPR009912">
    <property type="entry name" value="DUF1451"/>
</dbReference>
<proteinExistence type="predicted"/>
<reference evidence="1 2" key="1">
    <citation type="submission" date="2018-07" db="EMBL/GenBank/DDBJ databases">
        <title>Freshwater and sediment microbial communities from various areas in North America, analyzing microbe dynamics in response to fracking.</title>
        <authorList>
            <person name="Lamendella R."/>
        </authorList>
    </citation>
    <scope>NUCLEOTIDE SEQUENCE [LARGE SCALE GENOMIC DNA]</scope>
    <source>
        <strain evidence="1 2">160A</strain>
    </source>
</reference>
<comment type="caution">
    <text evidence="1">The sequence shown here is derived from an EMBL/GenBank/DDBJ whole genome shotgun (WGS) entry which is preliminary data.</text>
</comment>
<evidence type="ECO:0000313" key="1">
    <source>
        <dbReference type="EMBL" id="RCW38381.1"/>
    </source>
</evidence>
<dbReference type="Gene3D" id="2.20.28.30">
    <property type="entry name" value="RNA polymerase ii, chain L"/>
    <property type="match status" value="1"/>
</dbReference>
<gene>
    <name evidence="1" type="ORF">DFO77_104139</name>
</gene>
<keyword evidence="2" id="KW-1185">Reference proteome</keyword>
<name>A0A2T0XMU6_9BACT</name>
<dbReference type="Proteomes" id="UP000252733">
    <property type="component" value="Unassembled WGS sequence"/>
</dbReference>
<dbReference type="OrthoDB" id="5402078at2"/>
<dbReference type="Pfam" id="PF07295">
    <property type="entry name" value="DUF1451"/>
    <property type="match status" value="1"/>
</dbReference>